<accession>G0UPU5</accession>
<keyword evidence="1" id="KW-0812">Transmembrane</keyword>
<dbReference type="InterPro" id="IPR003959">
    <property type="entry name" value="ATPase_AAA_core"/>
</dbReference>
<name>G0UPU5_TRYCI</name>
<reference evidence="3" key="1">
    <citation type="journal article" date="2012" name="Proc. Natl. Acad. Sci. U.S.A.">
        <title>Antigenic diversity is generated by distinct evolutionary mechanisms in African trypanosome species.</title>
        <authorList>
            <person name="Jackson A.P."/>
            <person name="Berry A."/>
            <person name="Aslett M."/>
            <person name="Allison H.C."/>
            <person name="Burton P."/>
            <person name="Vavrova-Anderson J."/>
            <person name="Brown R."/>
            <person name="Browne H."/>
            <person name="Corton N."/>
            <person name="Hauser H."/>
            <person name="Gamble J."/>
            <person name="Gilderthorp R."/>
            <person name="Marcello L."/>
            <person name="McQuillan J."/>
            <person name="Otto T.D."/>
            <person name="Quail M.A."/>
            <person name="Sanders M.J."/>
            <person name="van Tonder A."/>
            <person name="Ginger M.L."/>
            <person name="Field M.C."/>
            <person name="Barry J.D."/>
            <person name="Hertz-Fowler C."/>
            <person name="Berriman M."/>
        </authorList>
    </citation>
    <scope>NUCLEOTIDE SEQUENCE</scope>
    <source>
        <strain evidence="3">IL3000</strain>
    </source>
</reference>
<dbReference type="Pfam" id="PF00004">
    <property type="entry name" value="AAA"/>
    <property type="match status" value="1"/>
</dbReference>
<feature type="transmembrane region" description="Helical" evidence="1">
    <location>
        <begin position="7"/>
        <end position="29"/>
    </location>
</feature>
<protein>
    <submittedName>
        <fullName evidence="3">Uncharacterized protein TCIL3000_7_2160</fullName>
    </submittedName>
</protein>
<gene>
    <name evidence="3" type="ORF">TCIL3000_7_2160</name>
</gene>
<dbReference type="InterPro" id="IPR027417">
    <property type="entry name" value="P-loop_NTPase"/>
</dbReference>
<dbReference type="GO" id="GO:0005524">
    <property type="term" value="F:ATP binding"/>
    <property type="evidence" value="ECO:0007669"/>
    <property type="project" value="InterPro"/>
</dbReference>
<evidence type="ECO:0000256" key="1">
    <source>
        <dbReference type="SAM" id="Phobius"/>
    </source>
</evidence>
<dbReference type="SUPFAM" id="SSF52540">
    <property type="entry name" value="P-loop containing nucleoside triphosphate hydrolases"/>
    <property type="match status" value="1"/>
</dbReference>
<dbReference type="PANTHER" id="PTHR23070">
    <property type="entry name" value="BCS1 AAA-TYPE ATPASE"/>
    <property type="match status" value="1"/>
</dbReference>
<evidence type="ECO:0000313" key="3">
    <source>
        <dbReference type="EMBL" id="CCC91406.1"/>
    </source>
</evidence>
<feature type="transmembrane region" description="Helical" evidence="1">
    <location>
        <begin position="41"/>
        <end position="66"/>
    </location>
</feature>
<dbReference type="EMBL" id="HE575320">
    <property type="protein sequence ID" value="CCC91406.1"/>
    <property type="molecule type" value="Genomic_DNA"/>
</dbReference>
<organism evidence="3">
    <name type="scientific">Trypanosoma congolense (strain IL3000)</name>
    <dbReference type="NCBI Taxonomy" id="1068625"/>
    <lineage>
        <taxon>Eukaryota</taxon>
        <taxon>Discoba</taxon>
        <taxon>Euglenozoa</taxon>
        <taxon>Kinetoplastea</taxon>
        <taxon>Metakinetoplastina</taxon>
        <taxon>Trypanosomatida</taxon>
        <taxon>Trypanosomatidae</taxon>
        <taxon>Trypanosoma</taxon>
        <taxon>Nannomonas</taxon>
    </lineage>
</organism>
<keyword evidence="1" id="KW-1133">Transmembrane helix</keyword>
<dbReference type="AlphaFoldDB" id="G0UPU5"/>
<dbReference type="InterPro" id="IPR050747">
    <property type="entry name" value="Mitochondrial_chaperone_BCS1"/>
</dbReference>
<sequence length="373" mass="43430">MFSILGCYNFFSYLFDVFFGFPLLFYSWIVSFPFSRELLLILFAISLSFIKCLCAVCWDQFFFYVVERNERFLYRRISAFLSQQVVVAVGDRNALLQNAVFYYLFSKFSVISDDVAVWRNKVSVLLLVDPLRCAFEECFDSPFRVDREDDDDDASWDSVNWRSQRKLKRYVLVRVPTNGHWIPVSSDGVELTYERCRDFLNGNEGVVRSIKLRVRNGPNAAERIDNFVRASLEYYIKNVPDVINDGRVLLELQPPPSVSDEECLYFKRYPLREGKTFDTLFFPEKNRILKLLDDFMAKRGRFATEGFPHKLGFLLYGPPGTGKTAFVRALANYTRRNIVLINLSFKKSTSPSYDIFLKPVFIGLESRNPFPGI</sequence>
<dbReference type="GO" id="GO:0016887">
    <property type="term" value="F:ATP hydrolysis activity"/>
    <property type="evidence" value="ECO:0007669"/>
    <property type="project" value="InterPro"/>
</dbReference>
<dbReference type="Gene3D" id="3.40.50.300">
    <property type="entry name" value="P-loop containing nucleotide triphosphate hydrolases"/>
    <property type="match status" value="1"/>
</dbReference>
<evidence type="ECO:0000259" key="2">
    <source>
        <dbReference type="Pfam" id="PF00004"/>
    </source>
</evidence>
<feature type="domain" description="ATPase AAA-type core" evidence="2">
    <location>
        <begin position="314"/>
        <end position="344"/>
    </location>
</feature>
<proteinExistence type="predicted"/>
<keyword evidence="1" id="KW-0472">Membrane</keyword>
<dbReference type="VEuPathDB" id="TriTrypDB:TcIL3000_7_2160"/>